<sequence length="70" mass="8516">MPLLIGIKTIYTKIIIFLVKKKIILENLWIKVLILFKWDAIYTLFFKIKQEISEFSIFVKNSHWIYIKII</sequence>
<keyword evidence="2" id="KW-1185">Reference proteome</keyword>
<reference evidence="1" key="1">
    <citation type="submission" date="2021-09" db="EMBL/GenBank/DDBJ databases">
        <authorList>
            <consortium name="AG Swart"/>
            <person name="Singh M."/>
            <person name="Singh A."/>
            <person name="Seah K."/>
            <person name="Emmerich C."/>
        </authorList>
    </citation>
    <scope>NUCLEOTIDE SEQUENCE</scope>
    <source>
        <strain evidence="1">ATCC30299</strain>
    </source>
</reference>
<dbReference type="Proteomes" id="UP001162131">
    <property type="component" value="Unassembled WGS sequence"/>
</dbReference>
<evidence type="ECO:0000313" key="2">
    <source>
        <dbReference type="Proteomes" id="UP001162131"/>
    </source>
</evidence>
<evidence type="ECO:0000313" key="1">
    <source>
        <dbReference type="EMBL" id="CAG9310969.1"/>
    </source>
</evidence>
<proteinExistence type="predicted"/>
<protein>
    <submittedName>
        <fullName evidence="1">Uncharacterized protein</fullName>
    </submittedName>
</protein>
<dbReference type="AlphaFoldDB" id="A0AAU9I774"/>
<name>A0AAU9I774_9CILI</name>
<organism evidence="1 2">
    <name type="scientific">Blepharisma stoltei</name>
    <dbReference type="NCBI Taxonomy" id="1481888"/>
    <lineage>
        <taxon>Eukaryota</taxon>
        <taxon>Sar</taxon>
        <taxon>Alveolata</taxon>
        <taxon>Ciliophora</taxon>
        <taxon>Postciliodesmatophora</taxon>
        <taxon>Heterotrichea</taxon>
        <taxon>Heterotrichida</taxon>
        <taxon>Blepharismidae</taxon>
        <taxon>Blepharisma</taxon>
    </lineage>
</organism>
<gene>
    <name evidence="1" type="ORF">BSTOLATCC_MIC2824</name>
</gene>
<accession>A0AAU9I774</accession>
<dbReference type="EMBL" id="CAJZBQ010000003">
    <property type="protein sequence ID" value="CAG9310969.1"/>
    <property type="molecule type" value="Genomic_DNA"/>
</dbReference>
<comment type="caution">
    <text evidence="1">The sequence shown here is derived from an EMBL/GenBank/DDBJ whole genome shotgun (WGS) entry which is preliminary data.</text>
</comment>